<evidence type="ECO:0000313" key="9">
    <source>
        <dbReference type="Proteomes" id="UP000295135"/>
    </source>
</evidence>
<feature type="transmembrane region" description="Helical" evidence="6">
    <location>
        <begin position="12"/>
        <end position="34"/>
    </location>
</feature>
<evidence type="ECO:0000256" key="1">
    <source>
        <dbReference type="ARBA" id="ARBA00004651"/>
    </source>
</evidence>
<protein>
    <submittedName>
        <fullName evidence="8">Putative RDD family membrane protein YckC</fullName>
    </submittedName>
</protein>
<dbReference type="Pfam" id="PF06271">
    <property type="entry name" value="RDD"/>
    <property type="match status" value="1"/>
</dbReference>
<dbReference type="RefSeq" id="WP_126463109.1">
    <property type="nucleotide sequence ID" value="NZ_AP018721.1"/>
</dbReference>
<accession>A0A4R3JT32</accession>
<reference evidence="8 9" key="1">
    <citation type="submission" date="2019-03" db="EMBL/GenBank/DDBJ databases">
        <title>Genomic Encyclopedia of Type Strains, Phase IV (KMG-IV): sequencing the most valuable type-strain genomes for metagenomic binning, comparative biology and taxonomic classification.</title>
        <authorList>
            <person name="Goeker M."/>
        </authorList>
    </citation>
    <scope>NUCLEOTIDE SEQUENCE [LARGE SCALE GENOMIC DNA]</scope>
    <source>
        <strain evidence="8 9">DSM 103923</strain>
    </source>
</reference>
<evidence type="ECO:0000256" key="4">
    <source>
        <dbReference type="ARBA" id="ARBA00022989"/>
    </source>
</evidence>
<dbReference type="PANTHER" id="PTHR36115:SF10">
    <property type="entry name" value="RDD DOMAIN-CONTAINING PROTEIN"/>
    <property type="match status" value="1"/>
</dbReference>
<proteinExistence type="predicted"/>
<comment type="subcellular location">
    <subcellularLocation>
        <location evidence="1">Cell membrane</location>
        <topology evidence="1">Multi-pass membrane protein</topology>
    </subcellularLocation>
</comment>
<name>A0A4R3JT32_9PROT</name>
<comment type="caution">
    <text evidence="8">The sequence shown here is derived from an EMBL/GenBank/DDBJ whole genome shotgun (WGS) entry which is preliminary data.</text>
</comment>
<evidence type="ECO:0000256" key="3">
    <source>
        <dbReference type="ARBA" id="ARBA00022692"/>
    </source>
</evidence>
<evidence type="ECO:0000256" key="5">
    <source>
        <dbReference type="ARBA" id="ARBA00023136"/>
    </source>
</evidence>
<evidence type="ECO:0000313" key="8">
    <source>
        <dbReference type="EMBL" id="TCS70425.1"/>
    </source>
</evidence>
<keyword evidence="3 6" id="KW-0812">Transmembrane</keyword>
<evidence type="ECO:0000256" key="2">
    <source>
        <dbReference type="ARBA" id="ARBA00022475"/>
    </source>
</evidence>
<keyword evidence="9" id="KW-1185">Reference proteome</keyword>
<dbReference type="Proteomes" id="UP000295135">
    <property type="component" value="Unassembled WGS sequence"/>
</dbReference>
<keyword evidence="4 6" id="KW-1133">Transmembrane helix</keyword>
<dbReference type="PANTHER" id="PTHR36115">
    <property type="entry name" value="PROLINE-RICH ANTIGEN HOMOLOG-RELATED"/>
    <property type="match status" value="1"/>
</dbReference>
<evidence type="ECO:0000259" key="7">
    <source>
        <dbReference type="Pfam" id="PF06271"/>
    </source>
</evidence>
<organism evidence="8 9">
    <name type="scientific">Sulfuritortus calidifontis</name>
    <dbReference type="NCBI Taxonomy" id="1914471"/>
    <lineage>
        <taxon>Bacteria</taxon>
        <taxon>Pseudomonadati</taxon>
        <taxon>Pseudomonadota</taxon>
        <taxon>Betaproteobacteria</taxon>
        <taxon>Nitrosomonadales</taxon>
        <taxon>Thiobacillaceae</taxon>
        <taxon>Sulfuritortus</taxon>
    </lineage>
</organism>
<sequence length="135" mass="15517">METATLNRRLLGMLYETLILLALWIVAGFPFVGLTHGLDPAWVTPLFRLYLLLVTGLYFTWFWCHGGQTLPMKTWRIRLVSADGGPVTRRQAWLRYGAALLGIPFLGVGLWWAWFDADRQFLHDRLAGTRLVKLD</sequence>
<dbReference type="AlphaFoldDB" id="A0A4R3JT32"/>
<keyword evidence="5 6" id="KW-0472">Membrane</keyword>
<dbReference type="InterPro" id="IPR051791">
    <property type="entry name" value="Pra-immunoreactive"/>
</dbReference>
<dbReference type="GO" id="GO:0005886">
    <property type="term" value="C:plasma membrane"/>
    <property type="evidence" value="ECO:0007669"/>
    <property type="project" value="UniProtKB-SubCell"/>
</dbReference>
<dbReference type="OrthoDB" id="5298807at2"/>
<evidence type="ECO:0000256" key="6">
    <source>
        <dbReference type="SAM" id="Phobius"/>
    </source>
</evidence>
<dbReference type="InterPro" id="IPR010432">
    <property type="entry name" value="RDD"/>
</dbReference>
<feature type="transmembrane region" description="Helical" evidence="6">
    <location>
        <begin position="46"/>
        <end position="64"/>
    </location>
</feature>
<dbReference type="EMBL" id="SLZY01000016">
    <property type="protein sequence ID" value="TCS70425.1"/>
    <property type="molecule type" value="Genomic_DNA"/>
</dbReference>
<gene>
    <name evidence="8" type="ORF">EDC61_11624</name>
</gene>
<feature type="domain" description="RDD" evidence="7">
    <location>
        <begin position="3"/>
        <end position="128"/>
    </location>
</feature>
<feature type="transmembrane region" description="Helical" evidence="6">
    <location>
        <begin position="93"/>
        <end position="114"/>
    </location>
</feature>
<keyword evidence="2" id="KW-1003">Cell membrane</keyword>